<proteinExistence type="predicted"/>
<comment type="caution">
    <text evidence="1">The sequence shown here is derived from an EMBL/GenBank/DDBJ whole genome shotgun (WGS) entry which is preliminary data.</text>
</comment>
<reference evidence="1 2" key="1">
    <citation type="submission" date="2011-08" db="EMBL/GenBank/DDBJ databases">
        <title>The Genome Sequence of Clostridium orbiscindens 1_3_50AFAA.</title>
        <authorList>
            <consortium name="The Broad Institute Genome Sequencing Platform"/>
            <person name="Earl A."/>
            <person name="Ward D."/>
            <person name="Feldgarden M."/>
            <person name="Gevers D."/>
            <person name="Daigneault M."/>
            <person name="Strauss J."/>
            <person name="Allen-Vercoe E."/>
            <person name="Young S.K."/>
            <person name="Zeng Q."/>
            <person name="Gargeya S."/>
            <person name="Fitzgerald M."/>
            <person name="Haas B."/>
            <person name="Abouelleil A."/>
            <person name="Alvarado L."/>
            <person name="Arachchi H.M."/>
            <person name="Berlin A."/>
            <person name="Brown A."/>
            <person name="Chapman S.B."/>
            <person name="Chen Z."/>
            <person name="Dunbar C."/>
            <person name="Freedman E."/>
            <person name="Gearin G."/>
            <person name="Gellesch M."/>
            <person name="Goldberg J."/>
            <person name="Griggs A."/>
            <person name="Gujja S."/>
            <person name="Heiman D."/>
            <person name="Howarth C."/>
            <person name="Larson L."/>
            <person name="Lui A."/>
            <person name="MacDonald P.J.P."/>
            <person name="Montmayeur A."/>
            <person name="Murphy C."/>
            <person name="Neiman D."/>
            <person name="Pearson M."/>
            <person name="Priest M."/>
            <person name="Roberts A."/>
            <person name="Saif S."/>
            <person name="Shea T."/>
            <person name="Shenoy N."/>
            <person name="Sisk P."/>
            <person name="Stolte C."/>
            <person name="Sykes S."/>
            <person name="Wortman J."/>
            <person name="Nusbaum C."/>
            <person name="Birren B."/>
        </authorList>
    </citation>
    <scope>NUCLEOTIDE SEQUENCE [LARGE SCALE GENOMIC DNA]</scope>
    <source>
        <strain evidence="1 2">1_3_50AFAA</strain>
    </source>
</reference>
<dbReference type="RefSeq" id="WP_044940776.1">
    <property type="nucleotide sequence ID" value="NZ_KN174163.1"/>
</dbReference>
<dbReference type="HOGENOM" id="CLU_184268_0_0_9"/>
<sequence>MNYDPELAALLSQPWSEGACRGYVISAMERCGFKPTDIEQVMLELHEVFDYTTPEEAAAYYERSPY</sequence>
<dbReference type="EMBL" id="ADLO01000056">
    <property type="protein sequence ID" value="KGF55487.1"/>
    <property type="molecule type" value="Genomic_DNA"/>
</dbReference>
<evidence type="ECO:0000313" key="2">
    <source>
        <dbReference type="Proteomes" id="UP000029585"/>
    </source>
</evidence>
<evidence type="ECO:0000313" key="1">
    <source>
        <dbReference type="EMBL" id="KGF55487.1"/>
    </source>
</evidence>
<protein>
    <submittedName>
        <fullName evidence="1">Uncharacterized protein</fullName>
    </submittedName>
</protein>
<dbReference type="AlphaFoldDB" id="A0A096CKZ7"/>
<organism evidence="1 2">
    <name type="scientific">Flavonifractor plautii 1_3_50AFAA</name>
    <dbReference type="NCBI Taxonomy" id="742738"/>
    <lineage>
        <taxon>Bacteria</taxon>
        <taxon>Bacillati</taxon>
        <taxon>Bacillota</taxon>
        <taxon>Clostridia</taxon>
        <taxon>Eubacteriales</taxon>
        <taxon>Oscillospiraceae</taxon>
        <taxon>Flavonifractor</taxon>
    </lineage>
</organism>
<dbReference type="PATRIC" id="fig|742738.3.peg.1850"/>
<name>A0A096CKZ7_FLAPL</name>
<keyword evidence="2" id="KW-1185">Reference proteome</keyword>
<dbReference type="eggNOG" id="ENOG5032ZIJ">
    <property type="taxonomic scope" value="Bacteria"/>
</dbReference>
<gene>
    <name evidence="1" type="ORF">HMPREF9460_01800</name>
</gene>
<dbReference type="Proteomes" id="UP000029585">
    <property type="component" value="Unassembled WGS sequence"/>
</dbReference>
<accession>A0A096CKZ7</accession>